<name>A0A0S4TAQ5_CRYHO</name>
<dbReference type="PANTHER" id="PTHR23353:SF23">
    <property type="entry name" value="PROTEIN HAIRLESS"/>
    <property type="match status" value="1"/>
</dbReference>
<feature type="region of interest" description="Disordered" evidence="2">
    <location>
        <begin position="1559"/>
        <end position="1583"/>
    </location>
</feature>
<accession>A0A0S4TAQ5</accession>
<feature type="compositionally biased region" description="Acidic residues" evidence="2">
    <location>
        <begin position="1268"/>
        <end position="1287"/>
    </location>
</feature>
<feature type="compositionally biased region" description="Low complexity" evidence="2">
    <location>
        <begin position="1565"/>
        <end position="1583"/>
    </location>
</feature>
<evidence type="ECO:0000313" key="3">
    <source>
        <dbReference type="EMBL" id="CUV04272.1"/>
    </source>
</evidence>
<dbReference type="EMBL" id="LN877947">
    <property type="protein sequence ID" value="CUV04272.1"/>
    <property type="molecule type" value="Genomic_DNA"/>
</dbReference>
<feature type="region of interest" description="Disordered" evidence="2">
    <location>
        <begin position="1414"/>
        <end position="1486"/>
    </location>
</feature>
<dbReference type="VEuPathDB" id="CryptoDB:ChTU502y2012_412g0180"/>
<protein>
    <submittedName>
        <fullName evidence="3">Uncharacterized protein</fullName>
    </submittedName>
</protein>
<evidence type="ECO:0000256" key="1">
    <source>
        <dbReference type="SAM" id="Coils"/>
    </source>
</evidence>
<sequence>MSNKKSNTNFTQESLLAREEKVLQDAEIVITTQRARIGELRSELERLNAEKIYWSNTHMKEMSDVIQENTKLRLQLDEMQADLNALRHTQDSTDNLITNLTEALGVAESQLLAQENELRSLKGMAGNLPIENNRLKEENQHLLAENEKLKRQQEENTKKSGEVRLSKDSDSAAIQAVNKDLKKHAKLARDLDFRTEELRVNKMCLLQLESDLLEHQLLVEQQRVEIQRLNTAVEALNREKALVPPVVITSKQLDLFSGGMDENHLQNMSAKQFAEQVVSEITKSLPNMQKKSKIITGGQEYDHENEEFDPYSSGSIPPDDMDIVQYRTMEEQRMLISRLLKGLDQLGFTRSDATCYKEKASDYRWFYSSVVSHSVNYQATSTISASNETKENISPPGFFNLFVRVESGNIAIFQNMEEEVPLFSIKPWKCNIEIYENSKQFVLTRTSTTSEQIENHILYCQTEDEFNRWYYALCYGGFIESKKIENLKFDQGGEYNKYLNNNNINNNNININGNNISINKSTNNNIRKNDKDHYVTSIKITDSENSKNYQISNISIYKNNLSFSNGRNPINTENSKLSINHKKSLITITDLSAENKNNNTIIFTVEDNREYDNLKKALISCNWMELDKNLGLHSSKFAFYKGNDSNTKQTGSNDKKLIPQSINFSTNNSSENSNNNNITKNSNTIHGLILVKDSQVLLYHDETDEIPFTKINVDECTIECDRRKMSILLIKVKNRQVESFYYMFPSLEEFNRSWSRLREGGIQEILPEDKPVLNQICVVCKNKMYFYKESNKDQGNAFLTISPDDTNCHVNSDRNEIILLHSQNDGTRKRIVLDCANMDEFTRWNIALQFGGFINGVTKSCMSKYTFDISLFGIVKSNGVEQLENIDTKECKPIYKDFYNITDYQSIEIFKTYESRLKNTPLLIIPFKDTEYYGDAKKRQIVFLTRRGKVGEVRIIINLQTLSNFDIINKDLINVDFPLLETNSATSLKAEYIVGAKEGLLCVYCTSKNKERLINIKNVINENKYLNKGSNNGNNNNNNNNNHLVESVTKKFPECGYIKYTTSEFMCVASRAGRSVVLRRKEDDYDALSVRCKSLTEYEKWERSMSIAGFINSDTTNNAFLPPITYLFHSLDYDFRKQPILPSLENRSKTVGNSSIAVTQSDHSLISHDDASLMDGGSNHQDNVGGARKRWEGDDDNNYKNNLDIPKNNNTKKLLDVTGVHRKSPPTKIILSSSKGRIREREFDLNDGFDIDEWSNISEICSRRNKNEEEEEEGEEEEEEEDEEVKEIEEEVEIMNKSSQIDGNSRIDFFNKFLIDMDMNINESDQEELESEILINIGQRSEFGMNNNHNNNHNINNFELNNLEYKVYSINKKEFEFENEYKARKTTMKAKGIIIEDFDSNSDSNSNSLEWNLSEDHQEENEYDYDHDDDDDDDDDDNDNDDEEEEEEEETEEEEKEKNREEEDLEEEKEENKNIMNTNDGNRREREWELKKKKKYIIKEKELLSLIGGESDKNSYYNTPERLFQSQAKKYQKSLNSSLSSSFSPNYSSSLNLSIEKRKNKNNGKKGINSLISTNKSSNYNNNINTNTDHYLQVNNTQSKWERGKNGIKSIMNRIRFKRG</sequence>
<keyword evidence="1" id="KW-0175">Coiled coil</keyword>
<proteinExistence type="predicted"/>
<dbReference type="VEuPathDB" id="CryptoDB:CHUDEA1_3170"/>
<dbReference type="VEuPathDB" id="CryptoDB:Chro.10356"/>
<gene>
    <name evidence="3" type="ORF">CHUDEA1_3170</name>
</gene>
<dbReference type="VEuPathDB" id="CryptoDB:GY17_00001329"/>
<reference evidence="3" key="1">
    <citation type="submission" date="2015-08" db="EMBL/GenBank/DDBJ databases">
        <authorList>
            <person name="Babu N.S."/>
            <person name="Beckwith C.J."/>
            <person name="Beseler K.G."/>
            <person name="Brison A."/>
            <person name="Carone J.V."/>
            <person name="Caskin T.P."/>
            <person name="Diamond M."/>
            <person name="Durham M.E."/>
            <person name="Foxe J.M."/>
            <person name="Go M."/>
            <person name="Henderson B.A."/>
            <person name="Jones I.B."/>
            <person name="McGettigan J.A."/>
            <person name="Micheletti S.J."/>
            <person name="Nasrallah M.E."/>
            <person name="Ortiz D."/>
            <person name="Piller C.R."/>
            <person name="Privatt S.R."/>
            <person name="Schneider S.L."/>
            <person name="Sharp S."/>
            <person name="Smith T.C."/>
            <person name="Stanton J.D."/>
            <person name="Ullery H.E."/>
            <person name="Wilson R.J."/>
            <person name="Serrano M.G."/>
            <person name="Buck G."/>
            <person name="Lee V."/>
            <person name="Wang Y."/>
            <person name="Carvalho R."/>
            <person name="Voegtly L."/>
            <person name="Shi R."/>
            <person name="Duckworth R."/>
            <person name="Johnson A."/>
            <person name="Loviza R."/>
            <person name="Walstead R."/>
            <person name="Shah Z."/>
            <person name="Kiflezghi M."/>
            <person name="Wade K."/>
            <person name="Ball S.L."/>
            <person name="Bradley K.W."/>
            <person name="Asai D.J."/>
            <person name="Bowman C.A."/>
            <person name="Russell D.A."/>
            <person name="Pope W.H."/>
            <person name="Jacobs-Sera D."/>
            <person name="Hendrix R.W."/>
            <person name="Hatfull G.F."/>
        </authorList>
    </citation>
    <scope>NUCLEOTIDE SEQUENCE [LARGE SCALE GENOMIC DNA]</scope>
</reference>
<organism evidence="3">
    <name type="scientific">Cryptosporidium hominis</name>
    <dbReference type="NCBI Taxonomy" id="237895"/>
    <lineage>
        <taxon>Eukaryota</taxon>
        <taxon>Sar</taxon>
        <taxon>Alveolata</taxon>
        <taxon>Apicomplexa</taxon>
        <taxon>Conoidasida</taxon>
        <taxon>Coccidia</taxon>
        <taxon>Eucoccidiorida</taxon>
        <taxon>Eimeriorina</taxon>
        <taxon>Cryptosporidiidae</taxon>
        <taxon>Cryptosporidium</taxon>
    </lineage>
</organism>
<feature type="region of interest" description="Disordered" evidence="2">
    <location>
        <begin position="1263"/>
        <end position="1287"/>
    </location>
</feature>
<dbReference type="Proteomes" id="UP000199752">
    <property type="component" value="Chromosome 1"/>
</dbReference>
<dbReference type="PANTHER" id="PTHR23353">
    <property type="entry name" value="RAB-GAP/TBC-RELATED"/>
    <property type="match status" value="1"/>
</dbReference>
<dbReference type="InterPro" id="IPR053019">
    <property type="entry name" value="GATA_zinc_finger"/>
</dbReference>
<evidence type="ECO:0000256" key="2">
    <source>
        <dbReference type="SAM" id="MobiDB-lite"/>
    </source>
</evidence>
<feature type="coiled-coil region" evidence="1">
    <location>
        <begin position="30"/>
        <end position="159"/>
    </location>
</feature>
<feature type="region of interest" description="Disordered" evidence="2">
    <location>
        <begin position="1180"/>
        <end position="1207"/>
    </location>
</feature>
<feature type="compositionally biased region" description="Acidic residues" evidence="2">
    <location>
        <begin position="1417"/>
        <end position="1455"/>
    </location>
</feature>